<accession>A0A0L6V9X8</accession>
<keyword evidence="2" id="KW-1185">Reference proteome</keyword>
<dbReference type="VEuPathDB" id="FungiDB:VP01_2125g2"/>
<dbReference type="AlphaFoldDB" id="A0A0L6V9X8"/>
<comment type="caution">
    <text evidence="1">The sequence shown here is derived from an EMBL/GenBank/DDBJ whole genome shotgun (WGS) entry which is preliminary data.</text>
</comment>
<sequence>MEKATFRFGQGSVFEQKSCNVRIADEKGGDKQVCILLNDSPLQTRRRNMKPHLHWTSLHTSTNPSGGHHQKKYYLSACLMPRIITAGAKWTQNLSRGKFTLIPYSLILRNIMETTLHCKKNLACITVHQSLVESLLEKGWSNNRSFLGVSACQLQAVEQGFFCSIKCCGKKTCAAIKLLVFLRWFQVVFGFFCRKLNHTMMYIPIHIYENFHPLLPTHLCLCFWPGDFLGVSACQLQAVEQFFFFCSELMVIYHSLIFSRTILLDFNESAIEWFDYANRSQHTEERTYQKRQRKETTEEKKYDQQLSWREVLDLISPVRKRNGDEKNLRMSKRKVLVQVVMCQERNNTGMSHRLSQRTENGSIAWRNLTEDLDATLVRASAIIFPITYILDIFGLRHNYCGAKLMCISIDISYTTQGYLCSYHHVKATKSKFIVELKTGCSTCVASVLQYEQNFGYSGFQNINRVQTFGYPNIQGQQVSHSLWMPLILLHTHKKKPVFQQQLQRAFNQDRIAQHLLNHNSTMSNLLCLGKFIIPLYYPTPISFPEFCQAFLQRCTSQVHIWCYPRCLVGALSQLKGELIGPLLGQIGNCSSPISEEGLTNNPSIMKL</sequence>
<evidence type="ECO:0000313" key="1">
    <source>
        <dbReference type="EMBL" id="KNZ57568.1"/>
    </source>
</evidence>
<gene>
    <name evidence="1" type="ORF">VP01_2125g2</name>
</gene>
<organism evidence="1 2">
    <name type="scientific">Puccinia sorghi</name>
    <dbReference type="NCBI Taxonomy" id="27349"/>
    <lineage>
        <taxon>Eukaryota</taxon>
        <taxon>Fungi</taxon>
        <taxon>Dikarya</taxon>
        <taxon>Basidiomycota</taxon>
        <taxon>Pucciniomycotina</taxon>
        <taxon>Pucciniomycetes</taxon>
        <taxon>Pucciniales</taxon>
        <taxon>Pucciniaceae</taxon>
        <taxon>Puccinia</taxon>
    </lineage>
</organism>
<name>A0A0L6V9X8_9BASI</name>
<dbReference type="STRING" id="27349.A0A0L6V9X8"/>
<evidence type="ECO:0000313" key="2">
    <source>
        <dbReference type="Proteomes" id="UP000037035"/>
    </source>
</evidence>
<dbReference type="Proteomes" id="UP000037035">
    <property type="component" value="Unassembled WGS sequence"/>
</dbReference>
<protein>
    <submittedName>
        <fullName evidence="1">Uncharacterized protein</fullName>
    </submittedName>
</protein>
<reference evidence="1 2" key="1">
    <citation type="submission" date="2015-08" db="EMBL/GenBank/DDBJ databases">
        <title>Next Generation Sequencing and Analysis of the Genome of Puccinia sorghi L Schw, the Causal Agent of Maize Common Rust.</title>
        <authorList>
            <person name="Rochi L."/>
            <person name="Burguener G."/>
            <person name="Darino M."/>
            <person name="Turjanski A."/>
            <person name="Kreff E."/>
            <person name="Dieguez M.J."/>
            <person name="Sacco F."/>
        </authorList>
    </citation>
    <scope>NUCLEOTIDE SEQUENCE [LARGE SCALE GENOMIC DNA]</scope>
    <source>
        <strain evidence="1 2">RO10H11247</strain>
    </source>
</reference>
<dbReference type="EMBL" id="LAVV01006976">
    <property type="protein sequence ID" value="KNZ57568.1"/>
    <property type="molecule type" value="Genomic_DNA"/>
</dbReference>
<proteinExistence type="predicted"/>